<dbReference type="RefSeq" id="WP_079552927.1">
    <property type="nucleotide sequence ID" value="NZ_LT670847.1"/>
</dbReference>
<dbReference type="InParanoid" id="A0A1M7GU22"/>
<sequence length="70" mass="7861">MTPDNHQQVIDELQAVINDTQQTLARVEAAGMDEQMPADYEKLLAVLDDAITQQREHTRAMLDEPSPPSE</sequence>
<evidence type="ECO:0000313" key="2">
    <source>
        <dbReference type="Proteomes" id="UP000190911"/>
    </source>
</evidence>
<reference evidence="1 2" key="1">
    <citation type="submission" date="2016-11" db="EMBL/GenBank/DDBJ databases">
        <authorList>
            <person name="Jaros S."/>
            <person name="Januszkiewicz K."/>
            <person name="Wedrychowicz H."/>
        </authorList>
    </citation>
    <scope>NUCLEOTIDE SEQUENCE [LARGE SCALE GENOMIC DNA]</scope>
    <source>
        <strain evidence="1 2">ACAM 12</strain>
    </source>
</reference>
<dbReference type="OrthoDB" id="6183935at2"/>
<proteinExistence type="predicted"/>
<dbReference type="EMBL" id="LT670847">
    <property type="protein sequence ID" value="SHM19862.1"/>
    <property type="molecule type" value="Genomic_DNA"/>
</dbReference>
<evidence type="ECO:0000313" key="1">
    <source>
        <dbReference type="EMBL" id="SHM19862.1"/>
    </source>
</evidence>
<accession>A0A1M7GU22</accession>
<keyword evidence="2" id="KW-1185">Reference proteome</keyword>
<name>A0A1M7GU22_9GAMM</name>
<dbReference type="AlphaFoldDB" id="A0A1M7GU22"/>
<protein>
    <submittedName>
        <fullName evidence="1">Uncharacterized protein</fullName>
    </submittedName>
</protein>
<gene>
    <name evidence="1" type="ORF">SAMN05878437_1733</name>
</gene>
<organism evidence="1 2">
    <name type="scientific">Vreelandella subglaciescola</name>
    <dbReference type="NCBI Taxonomy" id="29571"/>
    <lineage>
        <taxon>Bacteria</taxon>
        <taxon>Pseudomonadati</taxon>
        <taxon>Pseudomonadota</taxon>
        <taxon>Gammaproteobacteria</taxon>
        <taxon>Oceanospirillales</taxon>
        <taxon>Halomonadaceae</taxon>
        <taxon>Vreelandella</taxon>
    </lineage>
</organism>
<dbReference type="Proteomes" id="UP000190911">
    <property type="component" value="Chromosome I"/>
</dbReference>